<gene>
    <name evidence="1" type="ORF">CEXT_5241</name>
</gene>
<dbReference type="EMBL" id="BPLR01017476">
    <property type="protein sequence ID" value="GIY91933.1"/>
    <property type="molecule type" value="Genomic_DNA"/>
</dbReference>
<evidence type="ECO:0000313" key="1">
    <source>
        <dbReference type="EMBL" id="GIY91933.1"/>
    </source>
</evidence>
<organism evidence="1 2">
    <name type="scientific">Caerostris extrusa</name>
    <name type="common">Bark spider</name>
    <name type="synonym">Caerostris bankana</name>
    <dbReference type="NCBI Taxonomy" id="172846"/>
    <lineage>
        <taxon>Eukaryota</taxon>
        <taxon>Metazoa</taxon>
        <taxon>Ecdysozoa</taxon>
        <taxon>Arthropoda</taxon>
        <taxon>Chelicerata</taxon>
        <taxon>Arachnida</taxon>
        <taxon>Araneae</taxon>
        <taxon>Araneomorphae</taxon>
        <taxon>Entelegynae</taxon>
        <taxon>Araneoidea</taxon>
        <taxon>Araneidae</taxon>
        <taxon>Caerostris</taxon>
    </lineage>
</organism>
<accession>A0AAV4XB83</accession>
<reference evidence="1 2" key="1">
    <citation type="submission" date="2021-06" db="EMBL/GenBank/DDBJ databases">
        <title>Caerostris extrusa draft genome.</title>
        <authorList>
            <person name="Kono N."/>
            <person name="Arakawa K."/>
        </authorList>
    </citation>
    <scope>NUCLEOTIDE SEQUENCE [LARGE SCALE GENOMIC DNA]</scope>
</reference>
<comment type="caution">
    <text evidence="1">The sequence shown here is derived from an EMBL/GenBank/DDBJ whole genome shotgun (WGS) entry which is preliminary data.</text>
</comment>
<dbReference type="Proteomes" id="UP001054945">
    <property type="component" value="Unassembled WGS sequence"/>
</dbReference>
<sequence>MQQYGNGEFADMHLMHGIAAEGGGGAGRAAERIHRERFSDMYQPHRSSYAHIRQTLCYYGLLRSNRKACPNRCVPLLWKKLCWMLWRTLITSIGTHFLCLKSASLQCIPCFVRRVLMSI</sequence>
<evidence type="ECO:0000313" key="2">
    <source>
        <dbReference type="Proteomes" id="UP001054945"/>
    </source>
</evidence>
<name>A0AAV4XB83_CAEEX</name>
<proteinExistence type="predicted"/>
<keyword evidence="2" id="KW-1185">Reference proteome</keyword>
<dbReference type="AlphaFoldDB" id="A0AAV4XB83"/>
<protein>
    <submittedName>
        <fullName evidence="1">Uncharacterized protein</fullName>
    </submittedName>
</protein>